<organism evidence="2 3">
    <name type="scientific">Pseudozyma flocculosa</name>
    <dbReference type="NCBI Taxonomy" id="84751"/>
    <lineage>
        <taxon>Eukaryota</taxon>
        <taxon>Fungi</taxon>
        <taxon>Dikarya</taxon>
        <taxon>Basidiomycota</taxon>
        <taxon>Ustilaginomycotina</taxon>
        <taxon>Ustilaginomycetes</taxon>
        <taxon>Ustilaginales</taxon>
        <taxon>Ustilaginaceae</taxon>
        <taxon>Pseudozyma</taxon>
    </lineage>
</organism>
<dbReference type="OrthoDB" id="3335062at2759"/>
<dbReference type="Proteomes" id="UP000323386">
    <property type="component" value="Unassembled WGS sequence"/>
</dbReference>
<evidence type="ECO:0000313" key="2">
    <source>
        <dbReference type="EMBL" id="SPO37546.1"/>
    </source>
</evidence>
<keyword evidence="3" id="KW-1185">Reference proteome</keyword>
<dbReference type="AlphaFoldDB" id="A0A5C3F0U5"/>
<name>A0A5C3F0U5_9BASI</name>
<evidence type="ECO:0000259" key="1">
    <source>
        <dbReference type="Pfam" id="PF21962"/>
    </source>
</evidence>
<feature type="domain" description="DUF6924" evidence="1">
    <location>
        <begin position="75"/>
        <end position="151"/>
    </location>
</feature>
<protein>
    <recommendedName>
        <fullName evidence="1">DUF6924 domain-containing protein</fullName>
    </recommendedName>
</protein>
<proteinExistence type="predicted"/>
<reference evidence="2 3" key="1">
    <citation type="submission" date="2018-03" db="EMBL/GenBank/DDBJ databases">
        <authorList>
            <person name="Guldener U."/>
        </authorList>
    </citation>
    <scope>NUCLEOTIDE SEQUENCE [LARGE SCALE GENOMIC DNA]</scope>
    <source>
        <strain evidence="2 3">DAOM196992</strain>
    </source>
</reference>
<dbReference type="Pfam" id="PF21962">
    <property type="entry name" value="DUF6924"/>
    <property type="match status" value="1"/>
</dbReference>
<evidence type="ECO:0000313" key="3">
    <source>
        <dbReference type="Proteomes" id="UP000323386"/>
    </source>
</evidence>
<dbReference type="EMBL" id="OOIP01000007">
    <property type="protein sequence ID" value="SPO37546.1"/>
    <property type="molecule type" value="Genomic_DNA"/>
</dbReference>
<sequence length="152" mass="16699">MKEQIAFYVLAACQKAPQAVLDEIRTSDTIDETNSGEGPREQCPLYDFIELASHDKLSSLDDVLADLRQRSADTSRGTQWDASHFVVAGHEANANPSVVVFYELSEKGDVQGQLKCTAPMVLDPACNIPIANMDLEEFQDACGQDGIFRGFQ</sequence>
<dbReference type="InterPro" id="IPR053832">
    <property type="entry name" value="DUF6924"/>
</dbReference>
<accession>A0A5C3F0U5</accession>
<gene>
    <name evidence="2" type="ORF">PSFLO_03021</name>
</gene>